<sequence>MQAVACEKPNWQQPEWENESELIEITKKLQHLPPLISHEDLIDLYKQLEQVWLGNAVIFQAGDCAERISECDNAAVFPKVRFLHHMSQVLTGLTGLPVVTVGRIAGQYAKPRSQHQEICAEGVLPVWRGDCVNRPEATAEARCPLPGRMLLSYHAAARTLGSIHEYQNTVHQPLRRVWTSHEALLLDYERAQVRTLPHGGRYLSSTHWPWIGIRTLDLAGPHIKLLSQMDNPIACKISDAVSPAVLIQLCRQLNPRKIPGRLTFIARFGASKIQRLGRAIDAVMDTGIPVLWMCDPMHGNTRKTPMGNKRREVSEMMVEIAGFQQQIAERHACCAGLHLETTADDIAECFGSGYQPDEQTLQRVLCDPRLNARQTNALLTHWKNLREI</sequence>
<dbReference type="EC" id="2.5.1.54" evidence="4"/>
<name>A0A3N0FVU0_9GAMM</name>
<gene>
    <name evidence="5" type="ORF">EF878_16625</name>
</gene>
<dbReference type="Pfam" id="PF01474">
    <property type="entry name" value="DAHP_synth_2"/>
    <property type="match status" value="2"/>
</dbReference>
<comment type="similarity">
    <text evidence="1 4">Belongs to the class-II DAHP synthase family.</text>
</comment>
<evidence type="ECO:0000256" key="4">
    <source>
        <dbReference type="RuleBase" id="RU363071"/>
    </source>
</evidence>
<reference evidence="5 6" key="1">
    <citation type="submission" date="2018-11" db="EMBL/GenBank/DDBJ databases">
        <title>Characterization of surface water Dickeya isolates.</title>
        <authorList>
            <person name="Van Gijsegem F."/>
            <person name="Pedron J."/>
        </authorList>
    </citation>
    <scope>NUCLEOTIDE SEQUENCE [LARGE SCALE GENOMIC DNA]</scope>
    <source>
        <strain evidence="5 6">FVG1-MFV-O17</strain>
    </source>
</reference>
<dbReference type="Gene3D" id="3.20.20.70">
    <property type="entry name" value="Aldolase class I"/>
    <property type="match status" value="1"/>
</dbReference>
<dbReference type="SUPFAM" id="SSF51569">
    <property type="entry name" value="Aldolase"/>
    <property type="match status" value="1"/>
</dbReference>
<dbReference type="OrthoDB" id="9766852at2"/>
<dbReference type="GO" id="GO:0003849">
    <property type="term" value="F:3-deoxy-7-phosphoheptulonate synthase activity"/>
    <property type="evidence" value="ECO:0007669"/>
    <property type="project" value="UniProtKB-EC"/>
</dbReference>
<keyword evidence="2 4" id="KW-0808">Transferase</keyword>
<evidence type="ECO:0000313" key="6">
    <source>
        <dbReference type="Proteomes" id="UP000276061"/>
    </source>
</evidence>
<dbReference type="GO" id="GO:0009073">
    <property type="term" value="P:aromatic amino acid family biosynthetic process"/>
    <property type="evidence" value="ECO:0007669"/>
    <property type="project" value="InterPro"/>
</dbReference>
<feature type="binding site" evidence="3">
    <location>
        <position position="267"/>
    </location>
    <ligand>
        <name>phosphoenolpyruvate</name>
        <dbReference type="ChEBI" id="CHEBI:58702"/>
    </ligand>
</feature>
<proteinExistence type="inferred from homology"/>
<dbReference type="EMBL" id="RJLR01000027">
    <property type="protein sequence ID" value="RNM04285.1"/>
    <property type="molecule type" value="Genomic_DNA"/>
</dbReference>
<dbReference type="AlphaFoldDB" id="A0A3N0FVU0"/>
<keyword evidence="3" id="KW-0464">Manganese</keyword>
<protein>
    <recommendedName>
        <fullName evidence="4">Phospho-2-dehydro-3-deoxyheptonate aldolase</fullName>
        <ecNumber evidence="4">2.5.1.54</ecNumber>
    </recommendedName>
</protein>
<dbReference type="InterPro" id="IPR002480">
    <property type="entry name" value="DAHP_synth_2"/>
</dbReference>
<dbReference type="Proteomes" id="UP000276061">
    <property type="component" value="Unassembled WGS sequence"/>
</dbReference>
<feature type="binding site" evidence="3">
    <location>
        <position position="103"/>
    </location>
    <ligand>
        <name>phosphoenolpyruvate</name>
        <dbReference type="ChEBI" id="CHEBI:58702"/>
    </ligand>
</feature>
<accession>A0A3N0FVU0</accession>
<feature type="binding site" evidence="3">
    <location>
        <position position="367"/>
    </location>
    <ligand>
        <name>Mn(2+)</name>
        <dbReference type="ChEBI" id="CHEBI:29035"/>
    </ligand>
</feature>
<evidence type="ECO:0000256" key="3">
    <source>
        <dbReference type="PIRSR" id="PIRSR602480-1"/>
    </source>
</evidence>
<evidence type="ECO:0000256" key="2">
    <source>
        <dbReference type="ARBA" id="ARBA00022679"/>
    </source>
</evidence>
<feature type="binding site" evidence="3">
    <location>
        <position position="298"/>
    </location>
    <ligand>
        <name>Mn(2+)</name>
        <dbReference type="ChEBI" id="CHEBI:29035"/>
    </ligand>
</feature>
<feature type="binding site" evidence="3">
    <location>
        <position position="236"/>
    </location>
    <ligand>
        <name>phosphoenolpyruvate</name>
        <dbReference type="ChEBI" id="CHEBI:58702"/>
    </ligand>
</feature>
<feature type="binding site" evidence="3">
    <location>
        <position position="340"/>
    </location>
    <ligand>
        <name>Mn(2+)</name>
        <dbReference type="ChEBI" id="CHEBI:29035"/>
    </ligand>
</feature>
<dbReference type="InterPro" id="IPR013785">
    <property type="entry name" value="Aldolase_TIM"/>
</dbReference>
<keyword evidence="3" id="KW-0104">Cadmium</keyword>
<dbReference type="PANTHER" id="PTHR21337:SF0">
    <property type="entry name" value="PHOSPHO-2-DEHYDRO-3-DEOXYHEPTONATE ALDOLASE"/>
    <property type="match status" value="1"/>
</dbReference>
<comment type="cofactor">
    <cofactor evidence="3">
        <name>Mn(2+)</name>
        <dbReference type="ChEBI" id="CHEBI:29035"/>
    </cofactor>
    <cofactor evidence="3">
        <name>Co(2+)</name>
        <dbReference type="ChEBI" id="CHEBI:48828"/>
    </cofactor>
    <cofactor evidence="3">
        <name>Cd(2+)</name>
        <dbReference type="ChEBI" id="CHEBI:48775"/>
    </cofactor>
    <text evidence="3">Binds 1 divalent cation per subunit. The enzyme is active with manganese, cobalt or cadmium ions.</text>
</comment>
<evidence type="ECO:0000313" key="5">
    <source>
        <dbReference type="EMBL" id="RNM04285.1"/>
    </source>
</evidence>
<evidence type="ECO:0000256" key="1">
    <source>
        <dbReference type="ARBA" id="ARBA00008911"/>
    </source>
</evidence>
<organism evidence="5 6">
    <name type="scientific">Dickeya undicola</name>
    <dbReference type="NCBI Taxonomy" id="1577887"/>
    <lineage>
        <taxon>Bacteria</taxon>
        <taxon>Pseudomonadati</taxon>
        <taxon>Pseudomonadota</taxon>
        <taxon>Gammaproteobacteria</taxon>
        <taxon>Enterobacterales</taxon>
        <taxon>Pectobacteriaceae</taxon>
        <taxon>Dickeya</taxon>
    </lineage>
</organism>
<comment type="catalytic activity">
    <reaction evidence="4">
        <text>D-erythrose 4-phosphate + phosphoenolpyruvate + H2O = 7-phospho-2-dehydro-3-deoxy-D-arabino-heptonate + phosphate</text>
        <dbReference type="Rhea" id="RHEA:14717"/>
        <dbReference type="ChEBI" id="CHEBI:15377"/>
        <dbReference type="ChEBI" id="CHEBI:16897"/>
        <dbReference type="ChEBI" id="CHEBI:43474"/>
        <dbReference type="ChEBI" id="CHEBI:58394"/>
        <dbReference type="ChEBI" id="CHEBI:58702"/>
        <dbReference type="EC" id="2.5.1.54"/>
    </reaction>
</comment>
<keyword evidence="3" id="KW-0170">Cobalt</keyword>
<feature type="binding site" evidence="3">
    <location>
        <position position="64"/>
    </location>
    <ligand>
        <name>Mn(2+)</name>
        <dbReference type="ChEBI" id="CHEBI:29035"/>
    </ligand>
</feature>
<comment type="caution">
    <text evidence="5">The sequence shown here is derived from an EMBL/GenBank/DDBJ whole genome shotgun (WGS) entry which is preliminary data.</text>
</comment>
<dbReference type="PANTHER" id="PTHR21337">
    <property type="entry name" value="PHOSPHO-2-DEHYDRO-3-DEOXYHEPTONATE ALDOLASE 1, 2"/>
    <property type="match status" value="1"/>
</dbReference>